<name>A0ABU2ZDQ0_9SPHN</name>
<dbReference type="SUPFAM" id="SSF143631">
    <property type="entry name" value="ApbE-like"/>
    <property type="match status" value="1"/>
</dbReference>
<comment type="cofactor">
    <cofactor evidence="1">
        <name>Mg(2+)</name>
        <dbReference type="ChEBI" id="CHEBI:18420"/>
    </cofactor>
</comment>
<keyword evidence="6 11" id="KW-0479">Metal-binding</keyword>
<comment type="catalytic activity">
    <reaction evidence="10 11">
        <text>L-threonyl-[protein] + FAD = FMN-L-threonyl-[protein] + AMP + H(+)</text>
        <dbReference type="Rhea" id="RHEA:36847"/>
        <dbReference type="Rhea" id="RHEA-COMP:11060"/>
        <dbReference type="Rhea" id="RHEA-COMP:11061"/>
        <dbReference type="ChEBI" id="CHEBI:15378"/>
        <dbReference type="ChEBI" id="CHEBI:30013"/>
        <dbReference type="ChEBI" id="CHEBI:57692"/>
        <dbReference type="ChEBI" id="CHEBI:74257"/>
        <dbReference type="ChEBI" id="CHEBI:456215"/>
        <dbReference type="EC" id="2.7.1.180"/>
    </reaction>
</comment>
<dbReference type="Proteomes" id="UP001259803">
    <property type="component" value="Unassembled WGS sequence"/>
</dbReference>
<accession>A0ABU2ZDQ0</accession>
<keyword evidence="7 11" id="KW-0274">FAD</keyword>
<keyword evidence="8 11" id="KW-0460">Magnesium</keyword>
<gene>
    <name evidence="12" type="ORF">RM533_00870</name>
</gene>
<keyword evidence="13" id="KW-1185">Reference proteome</keyword>
<dbReference type="EC" id="2.7.1.180" evidence="2 11"/>
<organism evidence="12 13">
    <name type="scientific">Croceicoccus esteveae</name>
    <dbReference type="NCBI Taxonomy" id="3075597"/>
    <lineage>
        <taxon>Bacteria</taxon>
        <taxon>Pseudomonadati</taxon>
        <taxon>Pseudomonadota</taxon>
        <taxon>Alphaproteobacteria</taxon>
        <taxon>Sphingomonadales</taxon>
        <taxon>Erythrobacteraceae</taxon>
        <taxon>Croceicoccus</taxon>
    </lineage>
</organism>
<evidence type="ECO:0000256" key="4">
    <source>
        <dbReference type="ARBA" id="ARBA00022630"/>
    </source>
</evidence>
<keyword evidence="4 11" id="KW-0285">Flavoprotein</keyword>
<proteinExistence type="inferred from homology"/>
<dbReference type="EMBL" id="JAVRHS010000001">
    <property type="protein sequence ID" value="MDT0574730.1"/>
    <property type="molecule type" value="Genomic_DNA"/>
</dbReference>
<dbReference type="Gene3D" id="3.10.520.10">
    <property type="entry name" value="ApbE-like domains"/>
    <property type="match status" value="1"/>
</dbReference>
<comment type="similarity">
    <text evidence="11">Belongs to the ApbE family.</text>
</comment>
<comment type="caution">
    <text evidence="12">The sequence shown here is derived from an EMBL/GenBank/DDBJ whole genome shotgun (WGS) entry which is preliminary data.</text>
</comment>
<dbReference type="InterPro" id="IPR024932">
    <property type="entry name" value="ApbE"/>
</dbReference>
<sequence length="312" mass="32620">MPLRNELRLSGETMGTCWSLCAALVPGVNADHVEDRLHTALASIIAQMSQWEPASQLSLFNAAAQGTRLAIGPQFVTVLQCALAIGEASDGAFNPALGRQAAFWGFGPTPLPAHDPAFAPASAPPVTAMSEYGWAAHVQQGAIMQTGGVMLDLSGIAKGFAVDHVLALLQEIGVRDAFCEIGGEAKGIGQRSDGLPWWVDLEVPPGSAAAAARIGLSGWAVATTGNYLRRQSRGASSWSHTLDPATGCPVDDGMIAVSVLHPGCMQADALATAIMVMGARRGMDFATRCGIPARIVTSNKVLLSPAWQQWLN</sequence>
<reference evidence="12 13" key="1">
    <citation type="submission" date="2023-09" db="EMBL/GenBank/DDBJ databases">
        <authorList>
            <person name="Rey-Velasco X."/>
        </authorList>
    </citation>
    <scope>NUCLEOTIDE SEQUENCE [LARGE SCALE GENOMIC DNA]</scope>
    <source>
        <strain evidence="12 13">F390</strain>
    </source>
</reference>
<dbReference type="PIRSF" id="PIRSF006268">
    <property type="entry name" value="ApbE"/>
    <property type="match status" value="1"/>
</dbReference>
<dbReference type="RefSeq" id="WP_311339294.1">
    <property type="nucleotide sequence ID" value="NZ_JAVRHS010000001.1"/>
</dbReference>
<evidence type="ECO:0000313" key="12">
    <source>
        <dbReference type="EMBL" id="MDT0574730.1"/>
    </source>
</evidence>
<evidence type="ECO:0000256" key="7">
    <source>
        <dbReference type="ARBA" id="ARBA00022827"/>
    </source>
</evidence>
<evidence type="ECO:0000256" key="2">
    <source>
        <dbReference type="ARBA" id="ARBA00011955"/>
    </source>
</evidence>
<evidence type="ECO:0000313" key="13">
    <source>
        <dbReference type="Proteomes" id="UP001259803"/>
    </source>
</evidence>
<evidence type="ECO:0000256" key="11">
    <source>
        <dbReference type="PIRNR" id="PIRNR006268"/>
    </source>
</evidence>
<dbReference type="PANTHER" id="PTHR30040">
    <property type="entry name" value="THIAMINE BIOSYNTHESIS LIPOPROTEIN APBE"/>
    <property type="match status" value="1"/>
</dbReference>
<dbReference type="GO" id="GO:0016740">
    <property type="term" value="F:transferase activity"/>
    <property type="evidence" value="ECO:0007669"/>
    <property type="project" value="UniProtKB-KW"/>
</dbReference>
<dbReference type="InterPro" id="IPR003374">
    <property type="entry name" value="ApbE-like_sf"/>
</dbReference>
<evidence type="ECO:0000256" key="6">
    <source>
        <dbReference type="ARBA" id="ARBA00022723"/>
    </source>
</evidence>
<evidence type="ECO:0000256" key="1">
    <source>
        <dbReference type="ARBA" id="ARBA00001946"/>
    </source>
</evidence>
<protein>
    <recommendedName>
        <fullName evidence="3 11">FAD:protein FMN transferase</fullName>
        <ecNumber evidence="2 11">2.7.1.180</ecNumber>
    </recommendedName>
    <alternativeName>
        <fullName evidence="9 11">Flavin transferase</fullName>
    </alternativeName>
</protein>
<evidence type="ECO:0000256" key="5">
    <source>
        <dbReference type="ARBA" id="ARBA00022679"/>
    </source>
</evidence>
<dbReference type="Pfam" id="PF02424">
    <property type="entry name" value="ApbE"/>
    <property type="match status" value="1"/>
</dbReference>
<evidence type="ECO:0000256" key="3">
    <source>
        <dbReference type="ARBA" id="ARBA00016337"/>
    </source>
</evidence>
<evidence type="ECO:0000256" key="9">
    <source>
        <dbReference type="ARBA" id="ARBA00031306"/>
    </source>
</evidence>
<dbReference type="PANTHER" id="PTHR30040:SF2">
    <property type="entry name" value="FAD:PROTEIN FMN TRANSFERASE"/>
    <property type="match status" value="1"/>
</dbReference>
<evidence type="ECO:0000256" key="8">
    <source>
        <dbReference type="ARBA" id="ARBA00022842"/>
    </source>
</evidence>
<keyword evidence="5 11" id="KW-0808">Transferase</keyword>
<evidence type="ECO:0000256" key="10">
    <source>
        <dbReference type="ARBA" id="ARBA00048540"/>
    </source>
</evidence>